<gene>
    <name evidence="2" type="ORF">M9Y10_001792</name>
</gene>
<proteinExistence type="predicted"/>
<protein>
    <recommendedName>
        <fullName evidence="4">Transmembrane protein</fullName>
    </recommendedName>
</protein>
<evidence type="ECO:0000313" key="3">
    <source>
        <dbReference type="Proteomes" id="UP001470230"/>
    </source>
</evidence>
<evidence type="ECO:0000256" key="1">
    <source>
        <dbReference type="SAM" id="Phobius"/>
    </source>
</evidence>
<keyword evidence="1" id="KW-0812">Transmembrane</keyword>
<evidence type="ECO:0008006" key="4">
    <source>
        <dbReference type="Google" id="ProtNLM"/>
    </source>
</evidence>
<accession>A0ABR2L8Z8</accession>
<keyword evidence="1" id="KW-1133">Transmembrane helix</keyword>
<organism evidence="2 3">
    <name type="scientific">Tritrichomonas musculus</name>
    <dbReference type="NCBI Taxonomy" id="1915356"/>
    <lineage>
        <taxon>Eukaryota</taxon>
        <taxon>Metamonada</taxon>
        <taxon>Parabasalia</taxon>
        <taxon>Tritrichomonadida</taxon>
        <taxon>Tritrichomonadidae</taxon>
        <taxon>Tritrichomonas</taxon>
    </lineage>
</organism>
<sequence>MHHLKNIPEITINFGQINQYIFWIIIFFIALIIGKSSYTDVYDKFNQLPDDRNELTPIKKMIASIVNGSELYVRVSFDAITRLTIENLLQNINARVEYEDISFTISSKNSDSKTIQSDFFEFSYKLPYYGTNVSLQLFLIDTPINAVQFFDVVKTKNNDDFQSFTTFNSKSFTNVCAYRNKIQLFFKGKPDYNLKKLKIPTFNDYSDFSYLKERSDHIQQKAILIYSDQDQVNQDYFSETTSAMYEYFKDQTSEVQKFIYNSQDLLIFQNLFEFNNIFSDKKYCFSNLEILHPSFDDDVIPFLKDKISKEIKSKKSSFNQDGHEKPLSFLSHEGSSIEKQDELFQAICPNCDVNTISTSRSSIETSDLNRIANSKVIIGFHSKWLLSAISMQNIDQESVIIDILPTGLQECGNWVKNMSKVAKTIIYSVTNGNMMYQRYCSKEDCDDEKCTSLLNGNFHIDADQILKVIKTSTGECPYNLFTINQTGVFCIKY</sequence>
<reference evidence="2 3" key="1">
    <citation type="submission" date="2024-04" db="EMBL/GenBank/DDBJ databases">
        <title>Tritrichomonas musculus Genome.</title>
        <authorList>
            <person name="Alves-Ferreira E."/>
            <person name="Grigg M."/>
            <person name="Lorenzi H."/>
            <person name="Galac M."/>
        </authorList>
    </citation>
    <scope>NUCLEOTIDE SEQUENCE [LARGE SCALE GENOMIC DNA]</scope>
    <source>
        <strain evidence="2 3">EAF2021</strain>
    </source>
</reference>
<feature type="transmembrane region" description="Helical" evidence="1">
    <location>
        <begin position="20"/>
        <end position="38"/>
    </location>
</feature>
<evidence type="ECO:0000313" key="2">
    <source>
        <dbReference type="EMBL" id="KAK8899476.1"/>
    </source>
</evidence>
<keyword evidence="3" id="KW-1185">Reference proteome</keyword>
<keyword evidence="1" id="KW-0472">Membrane</keyword>
<dbReference type="Proteomes" id="UP001470230">
    <property type="component" value="Unassembled WGS sequence"/>
</dbReference>
<comment type="caution">
    <text evidence="2">The sequence shown here is derived from an EMBL/GenBank/DDBJ whole genome shotgun (WGS) entry which is preliminary data.</text>
</comment>
<name>A0ABR2L8Z8_9EUKA</name>
<dbReference type="EMBL" id="JAPFFF010000001">
    <property type="protein sequence ID" value="KAK8899476.1"/>
    <property type="molecule type" value="Genomic_DNA"/>
</dbReference>